<name>A0A9D4MED7_DREPO</name>
<gene>
    <name evidence="1" type="ORF">DPMN_037880</name>
</gene>
<evidence type="ECO:0000313" key="1">
    <source>
        <dbReference type="EMBL" id="KAH3874630.1"/>
    </source>
</evidence>
<reference evidence="1" key="1">
    <citation type="journal article" date="2019" name="bioRxiv">
        <title>The Genome of the Zebra Mussel, Dreissena polymorpha: A Resource for Invasive Species Research.</title>
        <authorList>
            <person name="McCartney M.A."/>
            <person name="Auch B."/>
            <person name="Kono T."/>
            <person name="Mallez S."/>
            <person name="Zhang Y."/>
            <person name="Obille A."/>
            <person name="Becker A."/>
            <person name="Abrahante J.E."/>
            <person name="Garbe J."/>
            <person name="Badalamenti J.P."/>
            <person name="Herman A."/>
            <person name="Mangelson H."/>
            <person name="Liachko I."/>
            <person name="Sullivan S."/>
            <person name="Sone E.D."/>
            <person name="Koren S."/>
            <person name="Silverstein K.A.T."/>
            <person name="Beckman K.B."/>
            <person name="Gohl D.M."/>
        </authorList>
    </citation>
    <scope>NUCLEOTIDE SEQUENCE</scope>
    <source>
        <strain evidence="1">Duluth1</strain>
        <tissue evidence="1">Whole animal</tissue>
    </source>
</reference>
<dbReference type="Proteomes" id="UP000828390">
    <property type="component" value="Unassembled WGS sequence"/>
</dbReference>
<sequence>MIPHSSIPIRPTSVIETLTSIVNVTMTPAQIAIYHRMNGQECVNQQQARLSIK</sequence>
<protein>
    <submittedName>
        <fullName evidence="1">Uncharacterized protein</fullName>
    </submittedName>
</protein>
<organism evidence="1 2">
    <name type="scientific">Dreissena polymorpha</name>
    <name type="common">Zebra mussel</name>
    <name type="synonym">Mytilus polymorpha</name>
    <dbReference type="NCBI Taxonomy" id="45954"/>
    <lineage>
        <taxon>Eukaryota</taxon>
        <taxon>Metazoa</taxon>
        <taxon>Spiralia</taxon>
        <taxon>Lophotrochozoa</taxon>
        <taxon>Mollusca</taxon>
        <taxon>Bivalvia</taxon>
        <taxon>Autobranchia</taxon>
        <taxon>Heteroconchia</taxon>
        <taxon>Euheterodonta</taxon>
        <taxon>Imparidentia</taxon>
        <taxon>Neoheterodontei</taxon>
        <taxon>Myida</taxon>
        <taxon>Dreissenoidea</taxon>
        <taxon>Dreissenidae</taxon>
        <taxon>Dreissena</taxon>
    </lineage>
</organism>
<dbReference type="EMBL" id="JAIWYP010000002">
    <property type="protein sequence ID" value="KAH3874630.1"/>
    <property type="molecule type" value="Genomic_DNA"/>
</dbReference>
<comment type="caution">
    <text evidence="1">The sequence shown here is derived from an EMBL/GenBank/DDBJ whole genome shotgun (WGS) entry which is preliminary data.</text>
</comment>
<evidence type="ECO:0000313" key="2">
    <source>
        <dbReference type="Proteomes" id="UP000828390"/>
    </source>
</evidence>
<proteinExistence type="predicted"/>
<dbReference type="AlphaFoldDB" id="A0A9D4MED7"/>
<reference evidence="1" key="2">
    <citation type="submission" date="2020-11" db="EMBL/GenBank/DDBJ databases">
        <authorList>
            <person name="McCartney M.A."/>
            <person name="Auch B."/>
            <person name="Kono T."/>
            <person name="Mallez S."/>
            <person name="Becker A."/>
            <person name="Gohl D.M."/>
            <person name="Silverstein K.A.T."/>
            <person name="Koren S."/>
            <person name="Bechman K.B."/>
            <person name="Herman A."/>
            <person name="Abrahante J.E."/>
            <person name="Garbe J."/>
        </authorList>
    </citation>
    <scope>NUCLEOTIDE SEQUENCE</scope>
    <source>
        <strain evidence="1">Duluth1</strain>
        <tissue evidence="1">Whole animal</tissue>
    </source>
</reference>
<accession>A0A9D4MED7</accession>
<keyword evidence="2" id="KW-1185">Reference proteome</keyword>